<dbReference type="STRING" id="993689.GCA_002077135_00801"/>
<evidence type="ECO:0000313" key="3">
    <source>
        <dbReference type="Proteomes" id="UP000307749"/>
    </source>
</evidence>
<dbReference type="Proteomes" id="UP000307749">
    <property type="component" value="Unassembled WGS sequence"/>
</dbReference>
<organism evidence="2 3">
    <name type="scientific">Metallibacterium scheffleri</name>
    <dbReference type="NCBI Taxonomy" id="993689"/>
    <lineage>
        <taxon>Bacteria</taxon>
        <taxon>Pseudomonadati</taxon>
        <taxon>Pseudomonadota</taxon>
        <taxon>Gammaproteobacteria</taxon>
        <taxon>Lysobacterales</taxon>
        <taxon>Rhodanobacteraceae</taxon>
        <taxon>Metallibacterium</taxon>
    </lineage>
</organism>
<feature type="region of interest" description="Disordered" evidence="1">
    <location>
        <begin position="1"/>
        <end position="32"/>
    </location>
</feature>
<accession>A0A4S3KU76</accession>
<dbReference type="OrthoDB" id="5959388at2"/>
<dbReference type="RefSeq" id="WP_081126182.1">
    <property type="nucleotide sequence ID" value="NZ_DAHXOC010000004.1"/>
</dbReference>
<keyword evidence="3" id="KW-1185">Reference proteome</keyword>
<proteinExistence type="predicted"/>
<name>A0A4S3KU76_9GAMM</name>
<evidence type="ECO:0000313" key="2">
    <source>
        <dbReference type="EMBL" id="THD11834.1"/>
    </source>
</evidence>
<feature type="compositionally biased region" description="Basic and acidic residues" evidence="1">
    <location>
        <begin position="9"/>
        <end position="22"/>
    </location>
</feature>
<dbReference type="EMBL" id="MWQO01000006">
    <property type="protein sequence ID" value="THD11834.1"/>
    <property type="molecule type" value="Genomic_DNA"/>
</dbReference>
<dbReference type="AlphaFoldDB" id="A0A4S3KU76"/>
<evidence type="ECO:0008006" key="4">
    <source>
        <dbReference type="Google" id="ProtNLM"/>
    </source>
</evidence>
<sequence length="110" mass="11875">MNSEVGNPSEDRIHAAAERAKQTESAAVKRTAERVEHGLHRATDVGADVAASVNDKAAEMAARGREATEKLRAQAGDLFDKTRDFVREKPGQAVLIAVAAGWLLGRLTRR</sequence>
<reference evidence="2 3" key="1">
    <citation type="submission" date="2017-02" db="EMBL/GenBank/DDBJ databases">
        <title>Whole genome sequencing of Metallibacterium scheffleri DSM 24874 (T).</title>
        <authorList>
            <person name="Kumar S."/>
            <person name="Patil P."/>
            <person name="Patil P.B."/>
        </authorList>
    </citation>
    <scope>NUCLEOTIDE SEQUENCE [LARGE SCALE GENOMIC DNA]</scope>
    <source>
        <strain evidence="2 3">DSM 24874</strain>
    </source>
</reference>
<evidence type="ECO:0000256" key="1">
    <source>
        <dbReference type="SAM" id="MobiDB-lite"/>
    </source>
</evidence>
<gene>
    <name evidence="2" type="ORF">B1806_01775</name>
</gene>
<comment type="caution">
    <text evidence="2">The sequence shown here is derived from an EMBL/GenBank/DDBJ whole genome shotgun (WGS) entry which is preliminary data.</text>
</comment>
<protein>
    <recommendedName>
        <fullName evidence="4">DUF883 domain-containing protein</fullName>
    </recommendedName>
</protein>